<evidence type="ECO:0000256" key="2">
    <source>
        <dbReference type="ARBA" id="ARBA00022829"/>
    </source>
</evidence>
<dbReference type="EMBL" id="DVJI01000011">
    <property type="protein sequence ID" value="HIS70866.1"/>
    <property type="molecule type" value="Genomic_DNA"/>
</dbReference>
<dbReference type="FunFam" id="1.10.10.2830:FF:000001">
    <property type="entry name" value="Chromosome partitioning protein ParB"/>
    <property type="match status" value="1"/>
</dbReference>
<sequence length="292" mass="32099">MSKFGLGRGLADLRQEMGNIPDISILTGAERVVVKQIPLAQIGANPDQPRKTFTEAELADLAASIREKGVLQPILLRAVSGRPYMYEIIAGERRWRASKLAGLTEIPALVKQITPENAMEIALIENVQRENLNPIEEGNAYKNIMDKCGYDLADVARLIGKSESYIRNIMRLDSLPDDVKDMVSRGNLSASHARTIAVAENPSALAHQIIDNNLSVAETEKIVRDTTRKSSSRAYVAKTIDAAVVRDIESKISAHFGVPVKLREKRGGAGQIILSFATRTQMQELVDKLTTK</sequence>
<dbReference type="Pfam" id="PF17762">
    <property type="entry name" value="HTH_ParB"/>
    <property type="match status" value="1"/>
</dbReference>
<dbReference type="InterPro" id="IPR041468">
    <property type="entry name" value="HTH_ParB/Spo0J"/>
</dbReference>
<dbReference type="PANTHER" id="PTHR33375:SF1">
    <property type="entry name" value="CHROMOSOME-PARTITIONING PROTEIN PARB-RELATED"/>
    <property type="match status" value="1"/>
</dbReference>
<evidence type="ECO:0000313" key="6">
    <source>
        <dbReference type="EMBL" id="HIS70866.1"/>
    </source>
</evidence>
<dbReference type="Pfam" id="PF02195">
    <property type="entry name" value="ParB_N"/>
    <property type="match status" value="1"/>
</dbReference>
<comment type="similarity">
    <text evidence="1">Belongs to the ParB family.</text>
</comment>
<evidence type="ECO:0000256" key="3">
    <source>
        <dbReference type="ARBA" id="ARBA00023125"/>
    </source>
</evidence>
<reference evidence="6" key="2">
    <citation type="journal article" date="2021" name="PeerJ">
        <title>Extensive microbial diversity within the chicken gut microbiome revealed by metagenomics and culture.</title>
        <authorList>
            <person name="Gilroy R."/>
            <person name="Ravi A."/>
            <person name="Getino M."/>
            <person name="Pursley I."/>
            <person name="Horton D.L."/>
            <person name="Alikhan N.F."/>
            <person name="Baker D."/>
            <person name="Gharbi K."/>
            <person name="Hall N."/>
            <person name="Watson M."/>
            <person name="Adriaenssens E.M."/>
            <person name="Foster-Nyarko E."/>
            <person name="Jarju S."/>
            <person name="Secka A."/>
            <person name="Antonio M."/>
            <person name="Oren A."/>
            <person name="Chaudhuri R.R."/>
            <person name="La Ragione R."/>
            <person name="Hildebrand F."/>
            <person name="Pallen M.J."/>
        </authorList>
    </citation>
    <scope>NUCLEOTIDE SEQUENCE</scope>
    <source>
        <strain evidence="6">ChiGjej3B3-5194</strain>
    </source>
</reference>
<dbReference type="FunFam" id="3.90.1530.30:FF:000001">
    <property type="entry name" value="Chromosome partitioning protein ParB"/>
    <property type="match status" value="1"/>
</dbReference>
<evidence type="ECO:0000313" key="7">
    <source>
        <dbReference type="Proteomes" id="UP000886742"/>
    </source>
</evidence>
<evidence type="ECO:0000259" key="5">
    <source>
        <dbReference type="SMART" id="SM00470"/>
    </source>
</evidence>
<organism evidence="6 7">
    <name type="scientific">Candidatus Enterousia intestinigallinarum</name>
    <dbReference type="NCBI Taxonomy" id="2840790"/>
    <lineage>
        <taxon>Bacteria</taxon>
        <taxon>Pseudomonadati</taxon>
        <taxon>Pseudomonadota</taxon>
        <taxon>Alphaproteobacteria</taxon>
        <taxon>Candidatus Enterousia</taxon>
    </lineage>
</organism>
<dbReference type="SUPFAM" id="SSF110849">
    <property type="entry name" value="ParB/Sulfiredoxin"/>
    <property type="match status" value="1"/>
</dbReference>
<dbReference type="InterPro" id="IPR004437">
    <property type="entry name" value="ParB/RepB/Spo0J"/>
</dbReference>
<dbReference type="InterPro" id="IPR003115">
    <property type="entry name" value="ParB_N"/>
</dbReference>
<dbReference type="InterPro" id="IPR057240">
    <property type="entry name" value="ParB_dimer_C"/>
</dbReference>
<evidence type="ECO:0000256" key="4">
    <source>
        <dbReference type="ARBA" id="ARBA00025472"/>
    </source>
</evidence>
<evidence type="ECO:0000256" key="1">
    <source>
        <dbReference type="ARBA" id="ARBA00006295"/>
    </source>
</evidence>
<protein>
    <submittedName>
        <fullName evidence="6">ParB/RepB/Spo0J family partition protein</fullName>
    </submittedName>
</protein>
<accession>A0A9D1FG99</accession>
<dbReference type="InterPro" id="IPR036086">
    <property type="entry name" value="ParB/Sulfiredoxin_sf"/>
</dbReference>
<dbReference type="CDD" id="cd16393">
    <property type="entry name" value="SPO0J_N"/>
    <property type="match status" value="1"/>
</dbReference>
<dbReference type="Gene3D" id="1.10.10.2830">
    <property type="match status" value="1"/>
</dbReference>
<dbReference type="SMART" id="SM00470">
    <property type="entry name" value="ParB"/>
    <property type="match status" value="1"/>
</dbReference>
<dbReference type="Gene3D" id="3.90.1530.30">
    <property type="match status" value="1"/>
</dbReference>
<name>A0A9D1FG99_9PROT</name>
<dbReference type="GO" id="GO:0005694">
    <property type="term" value="C:chromosome"/>
    <property type="evidence" value="ECO:0007669"/>
    <property type="project" value="TreeGrafter"/>
</dbReference>
<dbReference type="SUPFAM" id="SSF109709">
    <property type="entry name" value="KorB DNA-binding domain-like"/>
    <property type="match status" value="1"/>
</dbReference>
<proteinExistence type="inferred from homology"/>
<dbReference type="Proteomes" id="UP000886742">
    <property type="component" value="Unassembled WGS sequence"/>
</dbReference>
<comment type="function">
    <text evidence="4">Involved in chromosome partition. Localize to both poles of the predivisional cell following completion of DNA replication. Binds to the DNA origin of replication.</text>
</comment>
<dbReference type="AlphaFoldDB" id="A0A9D1FG99"/>
<keyword evidence="2" id="KW-0159">Chromosome partition</keyword>
<comment type="caution">
    <text evidence="6">The sequence shown here is derived from an EMBL/GenBank/DDBJ whole genome shotgun (WGS) entry which is preliminary data.</text>
</comment>
<dbReference type="GO" id="GO:0003677">
    <property type="term" value="F:DNA binding"/>
    <property type="evidence" value="ECO:0007669"/>
    <property type="project" value="UniProtKB-KW"/>
</dbReference>
<feature type="domain" description="ParB-like N-terminal" evidence="5">
    <location>
        <begin position="35"/>
        <end position="127"/>
    </location>
</feature>
<gene>
    <name evidence="6" type="ORF">IAD02_02650</name>
</gene>
<reference evidence="6" key="1">
    <citation type="submission" date="2020-10" db="EMBL/GenBank/DDBJ databases">
        <authorList>
            <person name="Gilroy R."/>
        </authorList>
    </citation>
    <scope>NUCLEOTIDE SEQUENCE</scope>
    <source>
        <strain evidence="6">ChiGjej3B3-5194</strain>
    </source>
</reference>
<dbReference type="GO" id="GO:0007059">
    <property type="term" value="P:chromosome segregation"/>
    <property type="evidence" value="ECO:0007669"/>
    <property type="project" value="UniProtKB-KW"/>
</dbReference>
<dbReference type="Pfam" id="PF23552">
    <property type="entry name" value="ParB_C"/>
    <property type="match status" value="1"/>
</dbReference>
<dbReference type="PANTHER" id="PTHR33375">
    <property type="entry name" value="CHROMOSOME-PARTITIONING PROTEIN PARB-RELATED"/>
    <property type="match status" value="1"/>
</dbReference>
<dbReference type="NCBIfam" id="TIGR00180">
    <property type="entry name" value="parB_part"/>
    <property type="match status" value="1"/>
</dbReference>
<keyword evidence="3" id="KW-0238">DNA-binding</keyword>
<dbReference type="InterPro" id="IPR050336">
    <property type="entry name" value="Chromosome_partition/occlusion"/>
</dbReference>